<dbReference type="InterPro" id="IPR023213">
    <property type="entry name" value="CAT-like_dom_sf"/>
</dbReference>
<dbReference type="EC" id="2.3.1.168" evidence="8"/>
<evidence type="ECO:0000256" key="5">
    <source>
        <dbReference type="ARBA" id="ARBA00023315"/>
    </source>
</evidence>
<keyword evidence="4" id="KW-0450">Lipoyl</keyword>
<dbReference type="InterPro" id="IPR011053">
    <property type="entry name" value="Single_hybrid_motif"/>
</dbReference>
<evidence type="ECO:0000259" key="7">
    <source>
        <dbReference type="PROSITE" id="PS51826"/>
    </source>
</evidence>
<reference evidence="8" key="1">
    <citation type="submission" date="2018-06" db="EMBL/GenBank/DDBJ databases">
        <authorList>
            <person name="Zhirakovskaya E."/>
        </authorList>
    </citation>
    <scope>NUCLEOTIDE SEQUENCE</scope>
</reference>
<dbReference type="PROSITE" id="PS51826">
    <property type="entry name" value="PSBD"/>
    <property type="match status" value="1"/>
</dbReference>
<keyword evidence="5 8" id="KW-0012">Acyltransferase</keyword>
<dbReference type="PANTHER" id="PTHR43178">
    <property type="entry name" value="DIHYDROLIPOAMIDE ACETYLTRANSFERASE COMPONENT OF PYRUVATE DEHYDROGENASE COMPLEX"/>
    <property type="match status" value="1"/>
</dbReference>
<protein>
    <submittedName>
        <fullName evidence="8">Dihydrolipoamide acyltransferase component of branched-chain alpha-keto acid dehydrogenase complex</fullName>
        <ecNumber evidence="8">2.3.1.168</ecNumber>
    </submittedName>
</protein>
<dbReference type="InterPro" id="IPR000089">
    <property type="entry name" value="Biotin_lipoyl"/>
</dbReference>
<gene>
    <name evidence="8" type="ORF">MNBD_GAMMA11-3191</name>
</gene>
<dbReference type="Pfam" id="PF00198">
    <property type="entry name" value="2-oxoacid_dh"/>
    <property type="match status" value="1"/>
</dbReference>
<dbReference type="Gene3D" id="3.30.559.10">
    <property type="entry name" value="Chloramphenicol acetyltransferase-like domain"/>
    <property type="match status" value="1"/>
</dbReference>
<feature type="domain" description="Lipoyl-binding" evidence="6">
    <location>
        <begin position="1"/>
        <end position="76"/>
    </location>
</feature>
<evidence type="ECO:0000256" key="2">
    <source>
        <dbReference type="ARBA" id="ARBA00007317"/>
    </source>
</evidence>
<dbReference type="EMBL" id="UOFG01000184">
    <property type="protein sequence ID" value="VAW62906.1"/>
    <property type="molecule type" value="Genomic_DNA"/>
</dbReference>
<dbReference type="PROSITE" id="PS00189">
    <property type="entry name" value="LIPOYL"/>
    <property type="match status" value="1"/>
</dbReference>
<dbReference type="GO" id="GO:0016407">
    <property type="term" value="F:acetyltransferase activity"/>
    <property type="evidence" value="ECO:0007669"/>
    <property type="project" value="TreeGrafter"/>
</dbReference>
<dbReference type="PANTHER" id="PTHR43178:SF12">
    <property type="entry name" value="DIHYDROLIPOAMIDE ACETYLTRANSFERASE COMPONENT OF PYRUVATE DEHYDROGENASE COMPLEX"/>
    <property type="match status" value="1"/>
</dbReference>
<feature type="domain" description="Peripheral subunit-binding (PSBD)" evidence="7">
    <location>
        <begin position="122"/>
        <end position="159"/>
    </location>
</feature>
<evidence type="ECO:0000256" key="4">
    <source>
        <dbReference type="ARBA" id="ARBA00022823"/>
    </source>
</evidence>
<dbReference type="SUPFAM" id="SSF51230">
    <property type="entry name" value="Single hybrid motif"/>
    <property type="match status" value="1"/>
</dbReference>
<accession>A0A3B0Y398</accession>
<sequence>MSIFKLPDLGEGLPEAEIVEWFIKEGDTVEADKNIVSMETAKAIVDIPSPQAGKITRLFGAPGDIIHTGDPLLEFAGDEAGTEEAEVEKDTGTVVGEIPTGGEIYTEQPQQFSSSGRDVGIKATPAVRALARRMDVDLSMVSPSGPNDTIIATDIERVAGILQQVGKLEPLRGVRRAMANAMSHAHAEVASVTLNDDADIGAWADAYDVTIRLVRAMVKASKAEPSLNAWYDSHSMGRRLIKQVHMGIAVDTDQGLFVPVIENVNDLSDAQLREQINMLKEQLVSRKLPAESLRGNTITLSNFGAIGGRYANPVIVPPTVAILGAGRICKEPVAVGDKVEVHKRMPLSLSFDHRAVTGGEATRFMVAVIDDLEKEK</sequence>
<keyword evidence="3 8" id="KW-0808">Transferase</keyword>
<dbReference type="GO" id="GO:0031405">
    <property type="term" value="F:lipoic acid binding"/>
    <property type="evidence" value="ECO:0007669"/>
    <property type="project" value="TreeGrafter"/>
</dbReference>
<organism evidence="8">
    <name type="scientific">hydrothermal vent metagenome</name>
    <dbReference type="NCBI Taxonomy" id="652676"/>
    <lineage>
        <taxon>unclassified sequences</taxon>
        <taxon>metagenomes</taxon>
        <taxon>ecological metagenomes</taxon>
    </lineage>
</organism>
<dbReference type="GO" id="GO:0005737">
    <property type="term" value="C:cytoplasm"/>
    <property type="evidence" value="ECO:0007669"/>
    <property type="project" value="TreeGrafter"/>
</dbReference>
<proteinExistence type="inferred from homology"/>
<comment type="cofactor">
    <cofactor evidence="1">
        <name>(R)-lipoate</name>
        <dbReference type="ChEBI" id="CHEBI:83088"/>
    </cofactor>
</comment>
<dbReference type="AlphaFoldDB" id="A0A3B0Y398"/>
<evidence type="ECO:0000256" key="1">
    <source>
        <dbReference type="ARBA" id="ARBA00001938"/>
    </source>
</evidence>
<dbReference type="InterPro" id="IPR004167">
    <property type="entry name" value="PSBD"/>
</dbReference>
<name>A0A3B0Y398_9ZZZZ</name>
<dbReference type="Gene3D" id="2.40.50.100">
    <property type="match status" value="1"/>
</dbReference>
<evidence type="ECO:0000313" key="8">
    <source>
        <dbReference type="EMBL" id="VAW62906.1"/>
    </source>
</evidence>
<dbReference type="InterPro" id="IPR003016">
    <property type="entry name" value="2-oxoA_DH_lipoyl-BS"/>
</dbReference>
<dbReference type="SUPFAM" id="SSF47005">
    <property type="entry name" value="Peripheral subunit-binding domain of 2-oxo acid dehydrogenase complex"/>
    <property type="match status" value="1"/>
</dbReference>
<dbReference type="InterPro" id="IPR001078">
    <property type="entry name" value="2-oxoacid_DH_actylTfrase"/>
</dbReference>
<dbReference type="Gene3D" id="4.10.320.10">
    <property type="entry name" value="E3-binding domain"/>
    <property type="match status" value="1"/>
</dbReference>
<dbReference type="Pfam" id="PF00364">
    <property type="entry name" value="Biotin_lipoyl"/>
    <property type="match status" value="1"/>
</dbReference>
<dbReference type="SUPFAM" id="SSF52777">
    <property type="entry name" value="CoA-dependent acyltransferases"/>
    <property type="match status" value="1"/>
</dbReference>
<dbReference type="InterPro" id="IPR036625">
    <property type="entry name" value="E3-bd_dom_sf"/>
</dbReference>
<dbReference type="Pfam" id="PF02817">
    <property type="entry name" value="E3_binding"/>
    <property type="match status" value="1"/>
</dbReference>
<evidence type="ECO:0000256" key="3">
    <source>
        <dbReference type="ARBA" id="ARBA00022679"/>
    </source>
</evidence>
<dbReference type="InterPro" id="IPR050743">
    <property type="entry name" value="2-oxoacid_DH_E2_comp"/>
</dbReference>
<dbReference type="PROSITE" id="PS50968">
    <property type="entry name" value="BIOTINYL_LIPOYL"/>
    <property type="match status" value="1"/>
</dbReference>
<dbReference type="GO" id="GO:0043754">
    <property type="term" value="F:dihydrolipoamide branched chain acyltransferase activity"/>
    <property type="evidence" value="ECO:0007669"/>
    <property type="project" value="UniProtKB-EC"/>
</dbReference>
<comment type="similarity">
    <text evidence="2">Belongs to the 2-oxoacid dehydrogenase family.</text>
</comment>
<evidence type="ECO:0000259" key="6">
    <source>
        <dbReference type="PROSITE" id="PS50968"/>
    </source>
</evidence>
<dbReference type="CDD" id="cd06849">
    <property type="entry name" value="lipoyl_domain"/>
    <property type="match status" value="1"/>
</dbReference>